<dbReference type="EMBL" id="JAXIOK010000014">
    <property type="protein sequence ID" value="KAK4756062.1"/>
    <property type="molecule type" value="Genomic_DNA"/>
</dbReference>
<name>A0AAN7PXU2_9MYRT</name>
<keyword evidence="3" id="KW-1185">Reference proteome</keyword>
<reference evidence="2 3" key="1">
    <citation type="journal article" date="2023" name="Hortic Res">
        <title>Pangenome of water caltrop reveals structural variations and asymmetric subgenome divergence after allopolyploidization.</title>
        <authorList>
            <person name="Zhang X."/>
            <person name="Chen Y."/>
            <person name="Wang L."/>
            <person name="Yuan Y."/>
            <person name="Fang M."/>
            <person name="Shi L."/>
            <person name="Lu R."/>
            <person name="Comes H.P."/>
            <person name="Ma Y."/>
            <person name="Chen Y."/>
            <person name="Huang G."/>
            <person name="Zhou Y."/>
            <person name="Zheng Z."/>
            <person name="Qiu Y."/>
        </authorList>
    </citation>
    <scope>NUCLEOTIDE SEQUENCE [LARGE SCALE GENOMIC DNA]</scope>
    <source>
        <tissue evidence="2">Roots</tissue>
    </source>
</reference>
<accession>A0AAN7PXU2</accession>
<proteinExistence type="predicted"/>
<protein>
    <submittedName>
        <fullName evidence="2">Uncharacterized protein</fullName>
    </submittedName>
</protein>
<evidence type="ECO:0000256" key="1">
    <source>
        <dbReference type="SAM" id="MobiDB-lite"/>
    </source>
</evidence>
<evidence type="ECO:0000313" key="3">
    <source>
        <dbReference type="Proteomes" id="UP001345219"/>
    </source>
</evidence>
<feature type="region of interest" description="Disordered" evidence="1">
    <location>
        <begin position="49"/>
        <end position="92"/>
    </location>
</feature>
<dbReference type="AlphaFoldDB" id="A0AAN7PXU2"/>
<dbReference type="Proteomes" id="UP001345219">
    <property type="component" value="Chromosome 8"/>
</dbReference>
<comment type="caution">
    <text evidence="2">The sequence shown here is derived from an EMBL/GenBank/DDBJ whole genome shotgun (WGS) entry which is preliminary data.</text>
</comment>
<feature type="compositionally biased region" description="Basic and acidic residues" evidence="1">
    <location>
        <begin position="52"/>
        <end position="80"/>
    </location>
</feature>
<gene>
    <name evidence="2" type="ORF">SAY87_009819</name>
</gene>
<organism evidence="2 3">
    <name type="scientific">Trapa incisa</name>
    <dbReference type="NCBI Taxonomy" id="236973"/>
    <lineage>
        <taxon>Eukaryota</taxon>
        <taxon>Viridiplantae</taxon>
        <taxon>Streptophyta</taxon>
        <taxon>Embryophyta</taxon>
        <taxon>Tracheophyta</taxon>
        <taxon>Spermatophyta</taxon>
        <taxon>Magnoliopsida</taxon>
        <taxon>eudicotyledons</taxon>
        <taxon>Gunneridae</taxon>
        <taxon>Pentapetalae</taxon>
        <taxon>rosids</taxon>
        <taxon>malvids</taxon>
        <taxon>Myrtales</taxon>
        <taxon>Lythraceae</taxon>
        <taxon>Trapa</taxon>
    </lineage>
</organism>
<sequence>MEHFLVKEHRLRPADDNVRFIEGAGKRRPEMALPQLLDDGCSSLQIFHFPSKQKDAPEVADSREAMGDDEGRKDESEERRRKQVARMQLQRRRGEGLSVIIHRAEKEKSLFMNRVLGIRSAPQQQTTVAGSMASSLMHVLSI</sequence>
<evidence type="ECO:0000313" key="2">
    <source>
        <dbReference type="EMBL" id="KAK4756062.1"/>
    </source>
</evidence>